<reference evidence="5 6" key="1">
    <citation type="submission" date="2023-04" db="EMBL/GenBank/DDBJ databases">
        <title>Two novel species of Flavobacterium.</title>
        <authorList>
            <person name="Liu Q."/>
            <person name="Xin Y.-H."/>
        </authorList>
    </citation>
    <scope>NUCLEOTIDE SEQUENCE [LARGE SCALE GENOMIC DNA]</scope>
    <source>
        <strain evidence="5 6">LB2P87</strain>
    </source>
</reference>
<organism evidence="5 6">
    <name type="scientific">Flavobacterium yafengii</name>
    <dbReference type="NCBI Taxonomy" id="3041253"/>
    <lineage>
        <taxon>Bacteria</taxon>
        <taxon>Pseudomonadati</taxon>
        <taxon>Bacteroidota</taxon>
        <taxon>Flavobacteriia</taxon>
        <taxon>Flavobacteriales</taxon>
        <taxon>Flavobacteriaceae</taxon>
        <taxon>Flavobacterium</taxon>
    </lineage>
</organism>
<evidence type="ECO:0000313" key="5">
    <source>
        <dbReference type="EMBL" id="MDI5950736.1"/>
    </source>
</evidence>
<name>A0AAW6TNX6_9FLAO</name>
<dbReference type="GO" id="GO:0004315">
    <property type="term" value="F:3-oxoacyl-[acyl-carrier-protein] synthase activity"/>
    <property type="evidence" value="ECO:0007669"/>
    <property type="project" value="InterPro"/>
</dbReference>
<dbReference type="EMBL" id="JASCRY010000004">
    <property type="protein sequence ID" value="MDI5950736.1"/>
    <property type="molecule type" value="Genomic_DNA"/>
</dbReference>
<keyword evidence="2" id="KW-0012">Acyltransferase</keyword>
<dbReference type="PANTHER" id="PTHR34069:SF2">
    <property type="entry name" value="BETA-KETOACYL-[ACYL-CARRIER-PROTEIN] SYNTHASE III"/>
    <property type="match status" value="1"/>
</dbReference>
<sequence>MYQKFSGVKISAIASCVPKNVIENDFFGEILSGKELRLFEKTVGIKERRWVSKDVTASDLGYKAAVDLLENYDLDKSEIRCLIFLSQTPDYKIPFTSNILQDRLKLNKEILCLDINAGCAGFIQGLSTSFALAKSLKKGGKVLFIIAETLSKILSKKDRSTTMLFGDGAAAVLIENNEDSKVESFFNFFSDGQNADAIEIPDGGYRNILTQNSFEVTVDDKGNEKNKLNLKMDGPRVFDFTLREIAPSIELLLEQSRIKKSDIDFFLLHQSNRFIIRQIANKLEVGSEKMLININEFGNTSGVSIPLLITSNSDKLKDHSNVLMSGYGSGLNWGNCVLNLSETKIFSLKIY</sequence>
<dbReference type="PANTHER" id="PTHR34069">
    <property type="entry name" value="3-OXOACYL-[ACYL-CARRIER-PROTEIN] SYNTHASE 3"/>
    <property type="match status" value="1"/>
</dbReference>
<dbReference type="Gene3D" id="3.40.47.10">
    <property type="match status" value="1"/>
</dbReference>
<keyword evidence="6" id="KW-1185">Reference proteome</keyword>
<evidence type="ECO:0000256" key="2">
    <source>
        <dbReference type="ARBA" id="ARBA00023315"/>
    </source>
</evidence>
<dbReference type="InterPro" id="IPR016039">
    <property type="entry name" value="Thiolase-like"/>
</dbReference>
<keyword evidence="1" id="KW-0808">Transferase</keyword>
<dbReference type="Proteomes" id="UP001228643">
    <property type="component" value="Unassembled WGS sequence"/>
</dbReference>
<accession>A0AAW6TNX6</accession>
<dbReference type="Pfam" id="PF08545">
    <property type="entry name" value="ACP_syn_III"/>
    <property type="match status" value="1"/>
</dbReference>
<dbReference type="AlphaFoldDB" id="A0AAW6TNX6"/>
<proteinExistence type="predicted"/>
<comment type="caution">
    <text evidence="5">The sequence shown here is derived from an EMBL/GenBank/DDBJ whole genome shotgun (WGS) entry which is preliminary data.</text>
</comment>
<evidence type="ECO:0000259" key="4">
    <source>
        <dbReference type="Pfam" id="PF08545"/>
    </source>
</evidence>
<protein>
    <submittedName>
        <fullName evidence="5">Ketoacyl-ACP synthase III</fullName>
    </submittedName>
</protein>
<dbReference type="InterPro" id="IPR013751">
    <property type="entry name" value="ACP_syn_III_N"/>
</dbReference>
<feature type="domain" description="Beta-ketoacyl-[acyl-carrier-protein] synthase III N-terminal" evidence="4">
    <location>
        <begin position="113"/>
        <end position="182"/>
    </location>
</feature>
<dbReference type="Pfam" id="PF08541">
    <property type="entry name" value="ACP_syn_III_C"/>
    <property type="match status" value="1"/>
</dbReference>
<dbReference type="RefSeq" id="WP_282717475.1">
    <property type="nucleotide sequence ID" value="NZ_JASCRY010000004.1"/>
</dbReference>
<gene>
    <name evidence="5" type="ORF">QLS97_13850</name>
</gene>
<dbReference type="InterPro" id="IPR013747">
    <property type="entry name" value="ACP_syn_III_C"/>
</dbReference>
<dbReference type="GO" id="GO:0006633">
    <property type="term" value="P:fatty acid biosynthetic process"/>
    <property type="evidence" value="ECO:0007669"/>
    <property type="project" value="InterPro"/>
</dbReference>
<dbReference type="CDD" id="cd00830">
    <property type="entry name" value="KAS_III"/>
    <property type="match status" value="1"/>
</dbReference>
<dbReference type="GO" id="GO:0044550">
    <property type="term" value="P:secondary metabolite biosynthetic process"/>
    <property type="evidence" value="ECO:0007669"/>
    <property type="project" value="TreeGrafter"/>
</dbReference>
<evidence type="ECO:0000259" key="3">
    <source>
        <dbReference type="Pfam" id="PF08541"/>
    </source>
</evidence>
<evidence type="ECO:0000256" key="1">
    <source>
        <dbReference type="ARBA" id="ARBA00022679"/>
    </source>
</evidence>
<dbReference type="SUPFAM" id="SSF53901">
    <property type="entry name" value="Thiolase-like"/>
    <property type="match status" value="1"/>
</dbReference>
<evidence type="ECO:0000313" key="6">
    <source>
        <dbReference type="Proteomes" id="UP001228643"/>
    </source>
</evidence>
<feature type="domain" description="Beta-ketoacyl-[acyl-carrier-protein] synthase III C-terminal" evidence="3">
    <location>
        <begin position="253"/>
        <end position="339"/>
    </location>
</feature>